<evidence type="ECO:0000313" key="1">
    <source>
        <dbReference type="EMBL" id="KAF7289268.1"/>
    </source>
</evidence>
<comment type="caution">
    <text evidence="1">The sequence shown here is derived from an EMBL/GenBank/DDBJ whole genome shotgun (WGS) entry which is preliminary data.</text>
</comment>
<dbReference type="Proteomes" id="UP000636479">
    <property type="component" value="Unassembled WGS sequence"/>
</dbReference>
<keyword evidence="2" id="KW-1185">Reference proteome</keyword>
<organism evidence="1 2">
    <name type="scientific">Mycena indigotica</name>
    <dbReference type="NCBI Taxonomy" id="2126181"/>
    <lineage>
        <taxon>Eukaryota</taxon>
        <taxon>Fungi</taxon>
        <taxon>Dikarya</taxon>
        <taxon>Basidiomycota</taxon>
        <taxon>Agaricomycotina</taxon>
        <taxon>Agaricomycetes</taxon>
        <taxon>Agaricomycetidae</taxon>
        <taxon>Agaricales</taxon>
        <taxon>Marasmiineae</taxon>
        <taxon>Mycenaceae</taxon>
        <taxon>Mycena</taxon>
    </lineage>
</organism>
<dbReference type="EMBL" id="JACAZF010000017">
    <property type="protein sequence ID" value="KAF7289268.1"/>
    <property type="molecule type" value="Genomic_DNA"/>
</dbReference>
<sequence length="375" mass="41708">MVLLSSLPHELLGQVFTECASVWPDAPLVLGSVSHLFRHVANTTPTVWTHLQLESASPVEKTALWFALSRACRLRVRLDLRGAKNLPVPRHGHETQSCDGVFAALRAHTGRISAMELRVDDQGQAGKVLSKIYSGASPSALGLRYLLVHAAKLKPTPQPLTLPVIPTIRDLDTTNIAIEALQALDLAQLKRLRIVQPLVSTPLSADHVVDLMRATPNLRHLWLEARVAEPTSVETQLIPQLEEVHIRANNLVPLLDRLVVPKLHNLYLDDMDGKRDGASEESAAVLHRLLVRMELGRGDVTDNALREFELVGVQVDQDTEMWQRCMQKMKVLESFTVNSATESDMEEEYIPPPVSIEPLKRPFAFGFGWTGMESK</sequence>
<dbReference type="GeneID" id="59352814"/>
<accession>A0A8H6RYZ6</accession>
<dbReference type="OrthoDB" id="3006100at2759"/>
<proteinExistence type="predicted"/>
<dbReference type="AlphaFoldDB" id="A0A8H6RYZ6"/>
<name>A0A8H6RYZ6_9AGAR</name>
<evidence type="ECO:0000313" key="2">
    <source>
        <dbReference type="Proteomes" id="UP000636479"/>
    </source>
</evidence>
<reference evidence="1" key="1">
    <citation type="submission" date="2020-05" db="EMBL/GenBank/DDBJ databases">
        <title>Mycena genomes resolve the evolution of fungal bioluminescence.</title>
        <authorList>
            <person name="Tsai I.J."/>
        </authorList>
    </citation>
    <scope>NUCLEOTIDE SEQUENCE</scope>
    <source>
        <strain evidence="1">171206Taipei</strain>
    </source>
</reference>
<gene>
    <name evidence="1" type="ORF">MIND_01388400</name>
</gene>
<evidence type="ECO:0008006" key="3">
    <source>
        <dbReference type="Google" id="ProtNLM"/>
    </source>
</evidence>
<protein>
    <recommendedName>
        <fullName evidence="3">F-box domain-containing protein</fullName>
    </recommendedName>
</protein>
<dbReference type="RefSeq" id="XP_037213299.1">
    <property type="nucleotide sequence ID" value="XM_037370298.1"/>
</dbReference>